<accession>A0A498JII7</accession>
<feature type="domain" description="TIR" evidence="4">
    <location>
        <begin position="883"/>
        <end position="1050"/>
    </location>
</feature>
<dbReference type="Pfam" id="PF01582">
    <property type="entry name" value="TIR"/>
    <property type="match status" value="2"/>
</dbReference>
<dbReference type="Gene3D" id="3.40.50.10140">
    <property type="entry name" value="Toll/interleukin-1 receptor homology (TIR) domain"/>
    <property type="match status" value="2"/>
</dbReference>
<keyword evidence="2" id="KW-0677">Repeat</keyword>
<dbReference type="Proteomes" id="UP000290289">
    <property type="component" value="Chromosome 7"/>
</dbReference>
<keyword evidence="1" id="KW-0433">Leucine-rich repeat</keyword>
<keyword evidence="3" id="KW-0520">NAD</keyword>
<dbReference type="PROSITE" id="PS51450">
    <property type="entry name" value="LRR"/>
    <property type="match status" value="1"/>
</dbReference>
<proteinExistence type="predicted"/>
<dbReference type="InterPro" id="IPR003591">
    <property type="entry name" value="Leu-rich_rpt_typical-subtyp"/>
</dbReference>
<dbReference type="Gene3D" id="3.80.10.10">
    <property type="entry name" value="Ribonuclease Inhibitor"/>
    <property type="match status" value="4"/>
</dbReference>
<sequence length="1696" mass="193268">MAGASSSMQLNDTSSRSYRCTYHAFLSFRGADTRKSFTDHLYRALELAGIHTFRDDDEIKRGEDIAAELHNAINESKVSIIVFSKNYASSRWCLDELVKIMERRRSDDGHFVLPVFYDVDPSHVRKQTASFEESFCRHEERFKEEMDKVEGWRRALRDVADLAGMVLENRYESQFIQDIVKEIGSKLDPKALNGTATVKGLMLNLPVLMEDESLKPLFGKSNKKRCNVEDYEGNFARRRRLDFFSWKSIASNFSSTNSTPASNDLKFRTDAFTMMNHLELLLLNNVSICGGFEDFPKHLTWLSWRGFPLKSIPANFCLENLVVLDLRNSSLQHVWKGTRFLGRMKVLNLSHSHSLLTTPDMSGLPNLERLILKDCISLVEVDESIGDLEKLLVLNLRDCKNLSKIPSLSRLGSLQVLILSGCSKLGNATEQVYSGASVMKKFNLLSANLWQSLTSWVLPRKNLALTSFSFKSIPHSLGRLSLANCNLSEISSDLGVLSALKHLDLSGNPISNLPENMNGLHMLQELLVEGCTKLQMIPELPPKVKTLEAGRCTSLKRITNLPNAFESLSKNFEECEKLDEIQSLFEIKPLRNVDIEMIKDVGLFNLESTESTEVEMINYLTYTTKKCCLQVLKECGIFSIFIHGSKIPDWFSYRSMGNSLLSIIVPSHLNIKVRGLNACVVYTRLPDRKGGVHVASEHFLKVSNETKGRMWTYSPVAMGLPKENEDMLWLSHWVFGSDELESGDEIRVSVKCGLWIKEFGIELAYKDEDKGEGVRSNNEDTTLPWSQSNVVAGDVTVSDSMYEMWRGKYFLCNHRLRAHQAQFRRRQENPAFGDFSYKPGDSFYLNGFLFKHEVDIAEYQLQSMAAAITLMRLHDGSSCFYRCSYHAFLSFRGEDTRKGFSDHLYRALELAGIHTFRDDDEIERGENIAAELHRAINESKVSIIVFSENYATSRWCLDELAKIMERRRSDDGHFVMPVFYDVDPSHVRKQTGSFGEAFCRHEERFKEDMDKVEEWRRALRDVADLAGMVLEDRYESQFIQDIVKEIGNKLDPKALNGTEKVKGLMLDLPVLMEDESYKTLFGKSNRKRCHVEDYEGNASRRRRIDYFSWKSIALSFSSTNLAQRSTSNEMDFKTEAFTGMNIVLDLRNSSLEHAWKGTRFLGWMKILNLSHSHGLKTTPDMSGLPNLERLILKDCINLVELDESVGDLEKLVLLNLRDCKNLMKIPASVSRLGSLQDLILSGCSKLGLHSNTKATTEEHSSSIATKKFNLLSAKLWQSIVSWILPRKNLDLTGFSFKSLPHSLGSLSLANCNLSEIPSDLGFLSALKHLDLSANPILNLPQNMKDLIMLQTLLLEGCTKLQTLPELPLSLTRLEANHCTSFKRITNLPNIFRSLCKSFWYCKKLVEAQGLFEIKLLSSVDIDLIRNMGLFNLESTERSEAEMINYLTNTTKKCPLQGLKECGIFSIYICGSEIPNWFSYRSMGNSVLSVVIPSGVNLKIRGLNACVVYARQPDHRGGVQVASEQFLKVSNETKDRMWTYSPVTMGIPKENEDMLWLSRWTFRDNELEGGEEIRVSVKCGLWTKEFGIELVYEDDNKGKDVASNSEDILPWSQSNVVAGDVAVSTSMYEMWRGKYFLCNHRYRTHQAQFRRRQENPAHGDFSYKPPSYFHLNDFLFKHEVDIAESRIIKYLKKAVTK</sequence>
<dbReference type="InterPro" id="IPR032675">
    <property type="entry name" value="LRR_dom_sf"/>
</dbReference>
<evidence type="ECO:0000259" key="4">
    <source>
        <dbReference type="PROSITE" id="PS50104"/>
    </source>
</evidence>
<dbReference type="GO" id="GO:0007165">
    <property type="term" value="P:signal transduction"/>
    <property type="evidence" value="ECO:0007669"/>
    <property type="project" value="InterPro"/>
</dbReference>
<dbReference type="SMART" id="SM00255">
    <property type="entry name" value="TIR"/>
    <property type="match status" value="2"/>
</dbReference>
<dbReference type="InterPro" id="IPR001611">
    <property type="entry name" value="Leu-rich_rpt"/>
</dbReference>
<dbReference type="SMART" id="SM00369">
    <property type="entry name" value="LRR_TYP"/>
    <property type="match status" value="3"/>
</dbReference>
<dbReference type="FunFam" id="3.40.50.10140:FF:000007">
    <property type="entry name" value="Disease resistance protein (TIR-NBS-LRR class)"/>
    <property type="match status" value="2"/>
</dbReference>
<protein>
    <recommendedName>
        <fullName evidence="4">TIR domain-containing protein</fullName>
    </recommendedName>
</protein>
<keyword evidence="6" id="KW-1185">Reference proteome</keyword>
<organism evidence="5 6">
    <name type="scientific">Malus domestica</name>
    <name type="common">Apple</name>
    <name type="synonym">Pyrus malus</name>
    <dbReference type="NCBI Taxonomy" id="3750"/>
    <lineage>
        <taxon>Eukaryota</taxon>
        <taxon>Viridiplantae</taxon>
        <taxon>Streptophyta</taxon>
        <taxon>Embryophyta</taxon>
        <taxon>Tracheophyta</taxon>
        <taxon>Spermatophyta</taxon>
        <taxon>Magnoliopsida</taxon>
        <taxon>eudicotyledons</taxon>
        <taxon>Gunneridae</taxon>
        <taxon>Pentapetalae</taxon>
        <taxon>rosids</taxon>
        <taxon>fabids</taxon>
        <taxon>Rosales</taxon>
        <taxon>Rosaceae</taxon>
        <taxon>Amygdaloideae</taxon>
        <taxon>Maleae</taxon>
        <taxon>Malus</taxon>
    </lineage>
</organism>
<feature type="domain" description="TIR" evidence="4">
    <location>
        <begin position="20"/>
        <end position="187"/>
    </location>
</feature>
<evidence type="ECO:0000313" key="5">
    <source>
        <dbReference type="EMBL" id="RXH93191.1"/>
    </source>
</evidence>
<evidence type="ECO:0000313" key="6">
    <source>
        <dbReference type="Proteomes" id="UP000290289"/>
    </source>
</evidence>
<dbReference type="Pfam" id="PF20160">
    <property type="entry name" value="C-JID"/>
    <property type="match status" value="2"/>
</dbReference>
<dbReference type="PANTHER" id="PTHR11017">
    <property type="entry name" value="LEUCINE-RICH REPEAT-CONTAINING PROTEIN"/>
    <property type="match status" value="1"/>
</dbReference>
<dbReference type="EMBL" id="RDQH01000333">
    <property type="protein sequence ID" value="RXH93191.1"/>
    <property type="molecule type" value="Genomic_DNA"/>
</dbReference>
<evidence type="ECO:0000256" key="3">
    <source>
        <dbReference type="ARBA" id="ARBA00023027"/>
    </source>
</evidence>
<comment type="caution">
    <text evidence="5">The sequence shown here is derived from an EMBL/GenBank/DDBJ whole genome shotgun (WGS) entry which is preliminary data.</text>
</comment>
<name>A0A498JII7_MALDO</name>
<dbReference type="InterPro" id="IPR000157">
    <property type="entry name" value="TIR_dom"/>
</dbReference>
<dbReference type="InterPro" id="IPR044974">
    <property type="entry name" value="Disease_R_plants"/>
</dbReference>
<evidence type="ECO:0000256" key="1">
    <source>
        <dbReference type="ARBA" id="ARBA00022614"/>
    </source>
</evidence>
<dbReference type="InterPro" id="IPR045344">
    <property type="entry name" value="C-JID"/>
</dbReference>
<dbReference type="InterPro" id="IPR035897">
    <property type="entry name" value="Toll_tir_struct_dom_sf"/>
</dbReference>
<reference evidence="5 6" key="1">
    <citation type="submission" date="2018-10" db="EMBL/GenBank/DDBJ databases">
        <title>A high-quality apple genome assembly.</title>
        <authorList>
            <person name="Hu J."/>
        </authorList>
    </citation>
    <scope>NUCLEOTIDE SEQUENCE [LARGE SCALE GENOMIC DNA]</scope>
    <source>
        <strain evidence="6">cv. HFTH1</strain>
        <tissue evidence="5">Young leaf</tissue>
    </source>
</reference>
<gene>
    <name evidence="5" type="ORF">DVH24_013767</name>
</gene>
<dbReference type="SUPFAM" id="SSF52200">
    <property type="entry name" value="Toll/Interleukin receptor TIR domain"/>
    <property type="match status" value="2"/>
</dbReference>
<dbReference type="SUPFAM" id="SSF52058">
    <property type="entry name" value="L domain-like"/>
    <property type="match status" value="2"/>
</dbReference>
<evidence type="ECO:0000256" key="2">
    <source>
        <dbReference type="ARBA" id="ARBA00022737"/>
    </source>
</evidence>
<dbReference type="PROSITE" id="PS50104">
    <property type="entry name" value="TIR"/>
    <property type="match status" value="2"/>
</dbReference>
<dbReference type="GO" id="GO:0006952">
    <property type="term" value="P:defense response"/>
    <property type="evidence" value="ECO:0007669"/>
    <property type="project" value="InterPro"/>
</dbReference>
<dbReference type="PANTHER" id="PTHR11017:SF305">
    <property type="entry name" value="TMV RESISTANCE PROTEIN N-LIKE"/>
    <property type="match status" value="1"/>
</dbReference>